<reference evidence="8 9" key="1">
    <citation type="journal article" date="2020" name="bioRxiv">
        <title>Sequence and annotation of 42 cannabis genomes reveals extensive copy number variation in cannabinoid synthesis and pathogen resistance genes.</title>
        <authorList>
            <person name="Mckernan K.J."/>
            <person name="Helbert Y."/>
            <person name="Kane L.T."/>
            <person name="Ebling H."/>
            <person name="Zhang L."/>
            <person name="Liu B."/>
            <person name="Eaton Z."/>
            <person name="Mclaughlin S."/>
            <person name="Kingan S."/>
            <person name="Baybayan P."/>
            <person name="Concepcion G."/>
            <person name="Jordan M."/>
            <person name="Riva A."/>
            <person name="Barbazuk W."/>
            <person name="Harkins T."/>
        </authorList>
    </citation>
    <scope>NUCLEOTIDE SEQUENCE [LARGE SCALE GENOMIC DNA]</scope>
    <source>
        <strain evidence="9">cv. Jamaican Lion 4</strain>
        <tissue evidence="8">Leaf</tissue>
    </source>
</reference>
<dbReference type="PROSITE" id="PS50863">
    <property type="entry name" value="B3"/>
    <property type="match status" value="2"/>
</dbReference>
<evidence type="ECO:0000256" key="1">
    <source>
        <dbReference type="ARBA" id="ARBA00004123"/>
    </source>
</evidence>
<name>A0A7J6GD04_CANSA</name>
<dbReference type="InterPro" id="IPR003340">
    <property type="entry name" value="B3_DNA-bd"/>
</dbReference>
<feature type="domain" description="TF-B3" evidence="7">
    <location>
        <begin position="341"/>
        <end position="435"/>
    </location>
</feature>
<sequence length="444" mass="51206">MEKESLSSKVDKSAPKRYQKPSSEIEKHNADDTKDGISIQAMDKSPIPCSARPHKKMKTSPDYGTKSKVMKQILSANEKAEAVKRVKDFQSKDPFFMVYIQPSGVGANYNCQYLLNNINKHGDVILKVEDGRTWSVRYCFSRRKRASKTKFQRGWKAFAQENDLKVVLERGSSSQSERPSFTVIMHETYATGHCYFVLPYKFVEKYIKKKECEVRLWLPDGRCWFVQLKVKQANACPRAELCRGWREFALDNSLQPDHDDDDDAYNMKVANKRKAITPSKLERNPYVKVESSFAHHNMNIKKEQVEIKVEPNISDMSMKLKSDNQGRASKVASKFFSNNPYFHVVLRSNHVYGFKLPFPSKFAIQYLEGKAKVMSLWVGEKYWDVKLMHFKSSYEFGAGWAAFAVENFLMPKDVCIFELINNNQAEMKVHIFRESGLALALAQD</sequence>
<evidence type="ECO:0000256" key="5">
    <source>
        <dbReference type="ARBA" id="ARBA00023242"/>
    </source>
</evidence>
<evidence type="ECO:0000313" key="8">
    <source>
        <dbReference type="EMBL" id="KAF4380708.1"/>
    </source>
</evidence>
<feature type="compositionally biased region" description="Basic and acidic residues" evidence="6">
    <location>
        <begin position="1"/>
        <end position="14"/>
    </location>
</feature>
<gene>
    <name evidence="8" type="ORF">F8388_017062</name>
</gene>
<dbReference type="Pfam" id="PF02362">
    <property type="entry name" value="B3"/>
    <property type="match status" value="3"/>
</dbReference>
<comment type="subcellular location">
    <subcellularLocation>
        <location evidence="1">Nucleus</location>
    </subcellularLocation>
</comment>
<evidence type="ECO:0000259" key="7">
    <source>
        <dbReference type="PROSITE" id="PS50863"/>
    </source>
</evidence>
<protein>
    <recommendedName>
        <fullName evidence="7">TF-B3 domain-containing protein</fullName>
    </recommendedName>
</protein>
<dbReference type="SUPFAM" id="SSF101936">
    <property type="entry name" value="DNA-binding pseudobarrel domain"/>
    <property type="match status" value="3"/>
</dbReference>
<feature type="domain" description="TF-B3" evidence="7">
    <location>
        <begin position="181"/>
        <end position="285"/>
    </location>
</feature>
<keyword evidence="4" id="KW-0804">Transcription</keyword>
<evidence type="ECO:0000256" key="3">
    <source>
        <dbReference type="ARBA" id="ARBA00023125"/>
    </source>
</evidence>
<evidence type="ECO:0000256" key="6">
    <source>
        <dbReference type="SAM" id="MobiDB-lite"/>
    </source>
</evidence>
<dbReference type="InterPro" id="IPR015300">
    <property type="entry name" value="DNA-bd_pseudobarrel_sf"/>
</dbReference>
<accession>A0A7J6GD04</accession>
<dbReference type="CDD" id="cd10017">
    <property type="entry name" value="B3_DNA"/>
    <property type="match status" value="3"/>
</dbReference>
<dbReference type="GO" id="GO:0005634">
    <property type="term" value="C:nucleus"/>
    <property type="evidence" value="ECO:0007669"/>
    <property type="project" value="UniProtKB-SubCell"/>
</dbReference>
<dbReference type="InterPro" id="IPR044837">
    <property type="entry name" value="REM16-like"/>
</dbReference>
<dbReference type="AlphaFoldDB" id="A0A7J6GD04"/>
<evidence type="ECO:0000256" key="2">
    <source>
        <dbReference type="ARBA" id="ARBA00023015"/>
    </source>
</evidence>
<keyword evidence="5" id="KW-0539">Nucleus</keyword>
<evidence type="ECO:0000313" key="9">
    <source>
        <dbReference type="Proteomes" id="UP000525078"/>
    </source>
</evidence>
<organism evidence="8 9">
    <name type="scientific">Cannabis sativa</name>
    <name type="common">Hemp</name>
    <name type="synonym">Marijuana</name>
    <dbReference type="NCBI Taxonomy" id="3483"/>
    <lineage>
        <taxon>Eukaryota</taxon>
        <taxon>Viridiplantae</taxon>
        <taxon>Streptophyta</taxon>
        <taxon>Embryophyta</taxon>
        <taxon>Tracheophyta</taxon>
        <taxon>Spermatophyta</taxon>
        <taxon>Magnoliopsida</taxon>
        <taxon>eudicotyledons</taxon>
        <taxon>Gunneridae</taxon>
        <taxon>Pentapetalae</taxon>
        <taxon>rosids</taxon>
        <taxon>fabids</taxon>
        <taxon>Rosales</taxon>
        <taxon>Cannabaceae</taxon>
        <taxon>Cannabis</taxon>
    </lineage>
</organism>
<feature type="region of interest" description="Disordered" evidence="6">
    <location>
        <begin position="1"/>
        <end position="64"/>
    </location>
</feature>
<dbReference type="GO" id="GO:0003677">
    <property type="term" value="F:DNA binding"/>
    <property type="evidence" value="ECO:0007669"/>
    <property type="project" value="UniProtKB-KW"/>
</dbReference>
<proteinExistence type="predicted"/>
<keyword evidence="2" id="KW-0805">Transcription regulation</keyword>
<feature type="compositionally biased region" description="Basic and acidic residues" evidence="6">
    <location>
        <begin position="23"/>
        <end position="35"/>
    </location>
</feature>
<evidence type="ECO:0000256" key="4">
    <source>
        <dbReference type="ARBA" id="ARBA00023163"/>
    </source>
</evidence>
<dbReference type="EMBL" id="JAATIP010000064">
    <property type="protein sequence ID" value="KAF4380708.1"/>
    <property type="molecule type" value="Genomic_DNA"/>
</dbReference>
<dbReference type="SMART" id="SM01019">
    <property type="entry name" value="B3"/>
    <property type="match status" value="2"/>
</dbReference>
<dbReference type="Proteomes" id="UP000525078">
    <property type="component" value="Unassembled WGS sequence"/>
</dbReference>
<dbReference type="PANTHER" id="PTHR31391:SF4">
    <property type="entry name" value="B3 DOMAIN-CONTAINING PROTEIN OS03G0184500"/>
    <property type="match status" value="1"/>
</dbReference>
<keyword evidence="3" id="KW-0238">DNA-binding</keyword>
<comment type="caution">
    <text evidence="8">The sequence shown here is derived from an EMBL/GenBank/DDBJ whole genome shotgun (WGS) entry which is preliminary data.</text>
</comment>
<dbReference type="PANTHER" id="PTHR31391">
    <property type="entry name" value="B3 DOMAIN-CONTAINING PROTEIN OS11G0197600-RELATED"/>
    <property type="match status" value="1"/>
</dbReference>
<dbReference type="Gene3D" id="2.40.330.10">
    <property type="entry name" value="DNA-binding pseudobarrel domain"/>
    <property type="match status" value="3"/>
</dbReference>